<keyword evidence="4" id="KW-1185">Reference proteome</keyword>
<evidence type="ECO:0000313" key="4">
    <source>
        <dbReference type="Proteomes" id="UP000598217"/>
    </source>
</evidence>
<evidence type="ECO:0000256" key="2">
    <source>
        <dbReference type="SAM" id="Phobius"/>
    </source>
</evidence>
<feature type="compositionally biased region" description="Pro residues" evidence="1">
    <location>
        <begin position="75"/>
        <end position="84"/>
    </location>
</feature>
<feature type="transmembrane region" description="Helical" evidence="2">
    <location>
        <begin position="112"/>
        <end position="136"/>
    </location>
</feature>
<keyword evidence="2" id="KW-0812">Transmembrane</keyword>
<feature type="region of interest" description="Disordered" evidence="1">
    <location>
        <begin position="1"/>
        <end position="108"/>
    </location>
</feature>
<feature type="region of interest" description="Disordered" evidence="1">
    <location>
        <begin position="143"/>
        <end position="193"/>
    </location>
</feature>
<reference evidence="3 4" key="1">
    <citation type="submission" date="2020-10" db="EMBL/GenBank/DDBJ databases">
        <title>Sequencing the genomes of 1000 actinobacteria strains.</title>
        <authorList>
            <person name="Klenk H.-P."/>
        </authorList>
    </citation>
    <scope>NUCLEOTIDE SEQUENCE [LARGE SCALE GENOMIC DNA]</scope>
    <source>
        <strain evidence="3 4">DSM 45157</strain>
    </source>
</reference>
<dbReference type="EMBL" id="JADBDY010000001">
    <property type="protein sequence ID" value="MBE1459260.1"/>
    <property type="molecule type" value="Genomic_DNA"/>
</dbReference>
<sequence>MSENGPYNQPPQNPYGGGDGTGGQPPYGQPHGGPYGDPGTGGQPGYGQAPYPGAPGQDQGMYAGGQPPYGAPVGPGGPPGPGGPMGPGGPVGPGGPGGYPPAPPPQGGGSKAGLWVVIGGGVVIVVLVIAVVAMLVTNGNRGEEVAAGSGETTQEEPAGEEPAEDPAEEEPAEEPAANEGPSGEPPYALPAEPCDSFTEQVQSDFLLRDSGSKYVSDNNSSCSETAEVPEGNPDDAYGYLEIGYNLPYSASDSNEAAAQDFQETIDNITGEGYSDRYSADDIEENKAVEGLGDEAHLVVTKYEMLGNLVPEATLLVRADNLVVEVNYYLDDFNGDTEDLTLPEDVEGIMVNAATEAMNLVGT</sequence>
<evidence type="ECO:0008006" key="5">
    <source>
        <dbReference type="Google" id="ProtNLM"/>
    </source>
</evidence>
<feature type="compositionally biased region" description="Polar residues" evidence="1">
    <location>
        <begin position="213"/>
        <end position="224"/>
    </location>
</feature>
<name>A0ABR9HJR4_9ACTN</name>
<gene>
    <name evidence="3" type="ORF">H4W79_003474</name>
</gene>
<feature type="region of interest" description="Disordered" evidence="1">
    <location>
        <begin position="213"/>
        <end position="234"/>
    </location>
</feature>
<keyword evidence="2" id="KW-1133">Transmembrane helix</keyword>
<feature type="compositionally biased region" description="Acidic residues" evidence="1">
    <location>
        <begin position="153"/>
        <end position="173"/>
    </location>
</feature>
<dbReference type="RefSeq" id="WP_225942488.1">
    <property type="nucleotide sequence ID" value="NZ_BMXJ01000005.1"/>
</dbReference>
<feature type="compositionally biased region" description="Gly residues" evidence="1">
    <location>
        <begin position="85"/>
        <end position="97"/>
    </location>
</feature>
<keyword evidence="2" id="KW-0472">Membrane</keyword>
<protein>
    <recommendedName>
        <fullName evidence="5">DUF3558 domain-containing protein</fullName>
    </recommendedName>
</protein>
<accession>A0ABR9HJR4</accession>
<feature type="compositionally biased region" description="Low complexity" evidence="1">
    <location>
        <begin position="46"/>
        <end position="72"/>
    </location>
</feature>
<feature type="compositionally biased region" description="Gly residues" evidence="1">
    <location>
        <begin position="15"/>
        <end position="45"/>
    </location>
</feature>
<proteinExistence type="predicted"/>
<evidence type="ECO:0000256" key="1">
    <source>
        <dbReference type="SAM" id="MobiDB-lite"/>
    </source>
</evidence>
<dbReference type="Proteomes" id="UP000598217">
    <property type="component" value="Unassembled WGS sequence"/>
</dbReference>
<evidence type="ECO:0000313" key="3">
    <source>
        <dbReference type="EMBL" id="MBE1459260.1"/>
    </source>
</evidence>
<comment type="caution">
    <text evidence="3">The sequence shown here is derived from an EMBL/GenBank/DDBJ whole genome shotgun (WGS) entry which is preliminary data.</text>
</comment>
<organism evidence="3 4">
    <name type="scientific">Nocardiopsis terrae</name>
    <dbReference type="NCBI Taxonomy" id="372655"/>
    <lineage>
        <taxon>Bacteria</taxon>
        <taxon>Bacillati</taxon>
        <taxon>Actinomycetota</taxon>
        <taxon>Actinomycetes</taxon>
        <taxon>Streptosporangiales</taxon>
        <taxon>Nocardiopsidaceae</taxon>
        <taxon>Nocardiopsis</taxon>
    </lineage>
</organism>